<dbReference type="EMBL" id="QXBN01000055">
    <property type="protein sequence ID" value="RIT28592.1"/>
    <property type="molecule type" value="Genomic_DNA"/>
</dbReference>
<dbReference type="InterPro" id="IPR003959">
    <property type="entry name" value="ATPase_AAA_core"/>
</dbReference>
<dbReference type="InterPro" id="IPR050221">
    <property type="entry name" value="26S_Proteasome_ATPase"/>
</dbReference>
<proteinExistence type="inferred from homology"/>
<sequence>MSDLAVTKDAYIDDALVHLARLAMSGREQDVVLFVQRIARRLRHTNPDVAKELTDVLREAPTRMSPLRSASPAPMPVDTDSRLPLLRIERFEREHSTPILTTQIREALAQIVDERGHSDRLIRAGLMPSRAALFVGPPGVGKTMAAGWVAESLGVPLAILDLSSVMSSLLGKTGINLRHAFDYAKQSECVLFLDELDAIAKRRGDDSDVGELKRLVTVLLQQIDDWPSNAGLVLGATNHPDLLDPAVWRRFDTSIVFEIPDIELRAQAIQRFSEGTLTAVTVEALAASTDGASFSDLERQVLQLRRNAVIHGTSASEVEHTALDGIQRLDLVARLRIALALHEGERSQRQISAITGISRDTLRKHLARS</sequence>
<comment type="similarity">
    <text evidence="1">Belongs to the AAA ATPase family.</text>
</comment>
<dbReference type="SUPFAM" id="SSF52540">
    <property type="entry name" value="P-loop containing nucleoside triphosphate hydrolases"/>
    <property type="match status" value="1"/>
</dbReference>
<evidence type="ECO:0000256" key="2">
    <source>
        <dbReference type="ARBA" id="ARBA00022741"/>
    </source>
</evidence>
<dbReference type="Proteomes" id="UP000284557">
    <property type="component" value="Unassembled WGS sequence"/>
</dbReference>
<comment type="caution">
    <text evidence="5">The sequence shown here is derived from an EMBL/GenBank/DDBJ whole genome shotgun (WGS) entry which is preliminary data.</text>
</comment>
<dbReference type="SMART" id="SM00382">
    <property type="entry name" value="AAA"/>
    <property type="match status" value="1"/>
</dbReference>
<dbReference type="InterPro" id="IPR027417">
    <property type="entry name" value="P-loop_NTPase"/>
</dbReference>
<accession>A0ABD7HG21</accession>
<evidence type="ECO:0000259" key="4">
    <source>
        <dbReference type="SMART" id="SM00382"/>
    </source>
</evidence>
<dbReference type="Gene3D" id="3.40.50.300">
    <property type="entry name" value="P-loop containing nucleotide triphosphate hydrolases"/>
    <property type="match status" value="1"/>
</dbReference>
<protein>
    <submittedName>
        <fullName evidence="5">AAA family ATPase</fullName>
    </submittedName>
</protein>
<dbReference type="PANTHER" id="PTHR23073">
    <property type="entry name" value="26S PROTEASOME REGULATORY SUBUNIT"/>
    <property type="match status" value="1"/>
</dbReference>
<dbReference type="InterPro" id="IPR003593">
    <property type="entry name" value="AAA+_ATPase"/>
</dbReference>
<name>A0ABD7HG21_9MYCO</name>
<keyword evidence="2" id="KW-0547">Nucleotide-binding</keyword>
<dbReference type="AlphaFoldDB" id="A0ABD7HG21"/>
<keyword evidence="3" id="KW-0067">ATP-binding</keyword>
<organism evidence="5 6">
    <name type="scientific">Mycobacteroides abscessus</name>
    <dbReference type="NCBI Taxonomy" id="36809"/>
    <lineage>
        <taxon>Bacteria</taxon>
        <taxon>Bacillati</taxon>
        <taxon>Actinomycetota</taxon>
        <taxon>Actinomycetes</taxon>
        <taxon>Mycobacteriales</taxon>
        <taxon>Mycobacteriaceae</taxon>
        <taxon>Mycobacteroides</taxon>
    </lineage>
</organism>
<dbReference type="CDD" id="cd19481">
    <property type="entry name" value="RecA-like_protease"/>
    <property type="match status" value="1"/>
</dbReference>
<gene>
    <name evidence="5" type="ORF">D2E76_27595</name>
</gene>
<feature type="domain" description="AAA+ ATPase" evidence="4">
    <location>
        <begin position="128"/>
        <end position="261"/>
    </location>
</feature>
<evidence type="ECO:0000313" key="5">
    <source>
        <dbReference type="EMBL" id="RIT28592.1"/>
    </source>
</evidence>
<dbReference type="CDD" id="cd00090">
    <property type="entry name" value="HTH_ARSR"/>
    <property type="match status" value="1"/>
</dbReference>
<evidence type="ECO:0000256" key="3">
    <source>
        <dbReference type="ARBA" id="ARBA00022840"/>
    </source>
</evidence>
<reference evidence="5 6" key="1">
    <citation type="submission" date="2018-08" db="EMBL/GenBank/DDBJ databases">
        <title>Linezolid Resistance in Mycobacterium abscessus: MIC Distribution and Comprehensive Investigation of Resistance Mechanisms.</title>
        <authorList>
            <person name="Ye M."/>
            <person name="Xu L."/>
            <person name="Zou Y."/>
            <person name="Li B."/>
            <person name="Guo Q."/>
            <person name="Zhang Y."/>
            <person name="Zhan M."/>
            <person name="Xu B."/>
            <person name="Yu F."/>
            <person name="Zhang Z."/>
            <person name="Chu H."/>
        </authorList>
    </citation>
    <scope>NUCLEOTIDE SEQUENCE [LARGE SCALE GENOMIC DNA]</scope>
    <source>
        <strain evidence="5 6">G143</strain>
    </source>
</reference>
<evidence type="ECO:0000256" key="1">
    <source>
        <dbReference type="ARBA" id="ARBA00006914"/>
    </source>
</evidence>
<dbReference type="InterPro" id="IPR011991">
    <property type="entry name" value="ArsR-like_HTH"/>
</dbReference>
<dbReference type="GO" id="GO:0005524">
    <property type="term" value="F:ATP binding"/>
    <property type="evidence" value="ECO:0007669"/>
    <property type="project" value="UniProtKB-KW"/>
</dbReference>
<dbReference type="Pfam" id="PF00004">
    <property type="entry name" value="AAA"/>
    <property type="match status" value="1"/>
</dbReference>
<evidence type="ECO:0000313" key="6">
    <source>
        <dbReference type="Proteomes" id="UP000284557"/>
    </source>
</evidence>